<dbReference type="Proteomes" id="UP000009049">
    <property type="component" value="Chromosome"/>
</dbReference>
<name>A4CPQ6_ROBBH</name>
<dbReference type="Pfam" id="PF10988">
    <property type="entry name" value="DUF2807"/>
    <property type="match status" value="1"/>
</dbReference>
<dbReference type="AlphaFoldDB" id="A4CPQ6"/>
<keyword evidence="3" id="KW-1185">Reference proteome</keyword>
<organism evidence="2 3">
    <name type="scientific">Robiginitalea biformata (strain ATCC BAA-864 / DSM 15991 / KCTC 12146 / HTCC2501)</name>
    <dbReference type="NCBI Taxonomy" id="313596"/>
    <lineage>
        <taxon>Bacteria</taxon>
        <taxon>Pseudomonadati</taxon>
        <taxon>Bacteroidota</taxon>
        <taxon>Flavobacteriia</taxon>
        <taxon>Flavobacteriales</taxon>
        <taxon>Flavobacteriaceae</taxon>
        <taxon>Robiginitalea</taxon>
    </lineage>
</organism>
<feature type="domain" description="Putative auto-transporter adhesin head GIN" evidence="1">
    <location>
        <begin position="46"/>
        <end position="238"/>
    </location>
</feature>
<dbReference type="InterPro" id="IPR021255">
    <property type="entry name" value="DUF2807"/>
</dbReference>
<dbReference type="KEGG" id="rbi:RB2501_03095"/>
<evidence type="ECO:0000313" key="3">
    <source>
        <dbReference type="Proteomes" id="UP000009049"/>
    </source>
</evidence>
<dbReference type="eggNOG" id="ENOG502ZC8P">
    <property type="taxonomic scope" value="Bacteria"/>
</dbReference>
<dbReference type="STRING" id="313596.RB2501_03095"/>
<dbReference type="EMBL" id="CP001712">
    <property type="protein sequence ID" value="EAR14377.1"/>
    <property type="molecule type" value="Genomic_DNA"/>
</dbReference>
<evidence type="ECO:0000313" key="2">
    <source>
        <dbReference type="EMBL" id="EAR14377.1"/>
    </source>
</evidence>
<sequence length="255" mass="27675">MKLPATYRFVCLFALIVSLWGCGKEGAGCLGSAGDLQREEIAVPGFSEITVFENVRLVVRQGPEQRVVLETGKNLRDGVSARVEDGVLELRDSNNCNLFREYGLTTFYVTAPDLGTIRSSTGWPIASDGVLAFDALTLISESFNNPETETTDGAFDMDLAAGEVRLVANGIAYFKLRGTAGSLRVTIAAGDSRVEASELVSGRVTLDHRGSNQVLVNPTGRLDGVIRGYGDVLSYNRPDTVDVEERYRGRLIFVE</sequence>
<gene>
    <name evidence="2" type="ordered locus">RB2501_03095</name>
</gene>
<evidence type="ECO:0000259" key="1">
    <source>
        <dbReference type="Pfam" id="PF10988"/>
    </source>
</evidence>
<dbReference type="OrthoDB" id="1466971at2"/>
<proteinExistence type="predicted"/>
<dbReference type="HOGENOM" id="CLU_1110339_0_0_10"/>
<dbReference type="RefSeq" id="WP_015755813.1">
    <property type="nucleotide sequence ID" value="NC_013222.1"/>
</dbReference>
<accession>A4CPQ6</accession>
<reference evidence="2 3" key="1">
    <citation type="journal article" date="2009" name="J. Bacteriol.">
        <title>Complete genome sequence of Robiginitalea biformata HTCC2501.</title>
        <authorList>
            <person name="Oh H.M."/>
            <person name="Giovannoni S.J."/>
            <person name="Lee K."/>
            <person name="Ferriera S."/>
            <person name="Johnson J."/>
            <person name="Cho J.C."/>
        </authorList>
    </citation>
    <scope>NUCLEOTIDE SEQUENCE [LARGE SCALE GENOMIC DNA]</scope>
    <source>
        <strain evidence="3">ATCC BAA-864 / HTCC2501 / KCTC 12146</strain>
    </source>
</reference>
<dbReference type="Gene3D" id="2.160.20.120">
    <property type="match status" value="1"/>
</dbReference>
<protein>
    <recommendedName>
        <fullName evidence="1">Putative auto-transporter adhesin head GIN domain-containing protein</fullName>
    </recommendedName>
</protein>